<accession>A0A9D1NDB2</accession>
<feature type="domain" description="RNA polymerase sigma-70" evidence="8">
    <location>
        <begin position="226"/>
        <end position="252"/>
    </location>
</feature>
<evidence type="ECO:0000256" key="4">
    <source>
        <dbReference type="ARBA" id="ARBA00023125"/>
    </source>
</evidence>
<dbReference type="Gene3D" id="1.20.120.1810">
    <property type="match status" value="1"/>
</dbReference>
<dbReference type="InterPro" id="IPR013325">
    <property type="entry name" value="RNA_pol_sigma_r2"/>
</dbReference>
<dbReference type="GO" id="GO:0016987">
    <property type="term" value="F:sigma factor activity"/>
    <property type="evidence" value="ECO:0007669"/>
    <property type="project" value="UniProtKB-KW"/>
</dbReference>
<dbReference type="Pfam" id="PF04539">
    <property type="entry name" value="Sigma70_r3"/>
    <property type="match status" value="1"/>
</dbReference>
<dbReference type="InterPro" id="IPR014284">
    <property type="entry name" value="RNA_pol_sigma-70_dom"/>
</dbReference>
<dbReference type="InterPro" id="IPR013324">
    <property type="entry name" value="RNA_pol_sigma_r3/r4-like"/>
</dbReference>
<reference evidence="9" key="1">
    <citation type="submission" date="2020-10" db="EMBL/GenBank/DDBJ databases">
        <authorList>
            <person name="Gilroy R."/>
        </authorList>
    </citation>
    <scope>NUCLEOTIDE SEQUENCE</scope>
    <source>
        <strain evidence="9">CHK186-9395</strain>
    </source>
</reference>
<dbReference type="PROSITE" id="PS00715">
    <property type="entry name" value="SIGMA70_1"/>
    <property type="match status" value="1"/>
</dbReference>
<name>A0A9D1NDB2_9FIRM</name>
<keyword evidence="2 6" id="KW-0805">Transcription regulation</keyword>
<comment type="similarity">
    <text evidence="6">Belongs to the sigma-70 factor family.</text>
</comment>
<feature type="domain" description="RNA polymerase sigma-70" evidence="7">
    <location>
        <begin position="65"/>
        <end position="78"/>
    </location>
</feature>
<dbReference type="AlphaFoldDB" id="A0A9D1NDB2"/>
<dbReference type="InterPro" id="IPR000943">
    <property type="entry name" value="RNA_pol_sigma70"/>
</dbReference>
<dbReference type="PANTHER" id="PTHR30603">
    <property type="entry name" value="RNA POLYMERASE SIGMA FACTOR RPO"/>
    <property type="match status" value="1"/>
</dbReference>
<dbReference type="InterPro" id="IPR007624">
    <property type="entry name" value="RNA_pol_sigma70_r3"/>
</dbReference>
<dbReference type="NCBIfam" id="TIGR02937">
    <property type="entry name" value="sigma70-ECF"/>
    <property type="match status" value="1"/>
</dbReference>
<dbReference type="InterPro" id="IPR007627">
    <property type="entry name" value="RNA_pol_sigma70_r2"/>
</dbReference>
<dbReference type="GO" id="GO:0030435">
    <property type="term" value="P:sporulation resulting in formation of a cellular spore"/>
    <property type="evidence" value="ECO:0007669"/>
    <property type="project" value="UniProtKB-KW"/>
</dbReference>
<organism evidence="9 10">
    <name type="scientific">Candidatus Caccopulliclostridium gallistercoris</name>
    <dbReference type="NCBI Taxonomy" id="2840719"/>
    <lineage>
        <taxon>Bacteria</taxon>
        <taxon>Bacillati</taxon>
        <taxon>Bacillota</taxon>
        <taxon>Clostridia</taxon>
        <taxon>Candidatus Caccopulliclostridium</taxon>
    </lineage>
</organism>
<dbReference type="InterPro" id="IPR014322">
    <property type="entry name" value="RNA_pol_sigma-B/F/G"/>
</dbReference>
<reference evidence="9" key="2">
    <citation type="journal article" date="2021" name="PeerJ">
        <title>Extensive microbial diversity within the chicken gut microbiome revealed by metagenomics and culture.</title>
        <authorList>
            <person name="Gilroy R."/>
            <person name="Ravi A."/>
            <person name="Getino M."/>
            <person name="Pursley I."/>
            <person name="Horton D.L."/>
            <person name="Alikhan N.F."/>
            <person name="Baker D."/>
            <person name="Gharbi K."/>
            <person name="Hall N."/>
            <person name="Watson M."/>
            <person name="Adriaenssens E.M."/>
            <person name="Foster-Nyarko E."/>
            <person name="Jarju S."/>
            <person name="Secka A."/>
            <person name="Antonio M."/>
            <person name="Oren A."/>
            <person name="Chaudhuri R.R."/>
            <person name="La Ragione R."/>
            <person name="Hildebrand F."/>
            <person name="Pallen M.J."/>
        </authorList>
    </citation>
    <scope>NUCLEOTIDE SEQUENCE</scope>
    <source>
        <strain evidence="9">CHK186-9395</strain>
    </source>
</reference>
<dbReference type="NCBIfam" id="TIGR02980">
    <property type="entry name" value="SigBFG"/>
    <property type="match status" value="1"/>
</dbReference>
<dbReference type="PANTHER" id="PTHR30603:SF17">
    <property type="entry name" value="RNA POLYMERASE SIGMA-G FACTOR"/>
    <property type="match status" value="1"/>
</dbReference>
<evidence type="ECO:0000313" key="10">
    <source>
        <dbReference type="Proteomes" id="UP000886861"/>
    </source>
</evidence>
<dbReference type="GO" id="GO:0006352">
    <property type="term" value="P:DNA-templated transcription initiation"/>
    <property type="evidence" value="ECO:0007669"/>
    <property type="project" value="InterPro"/>
</dbReference>
<evidence type="ECO:0000259" key="8">
    <source>
        <dbReference type="PROSITE" id="PS00716"/>
    </source>
</evidence>
<keyword evidence="3 6" id="KW-0731">Sigma factor</keyword>
<dbReference type="SUPFAM" id="SSF88946">
    <property type="entry name" value="Sigma2 domain of RNA polymerase sigma factors"/>
    <property type="match status" value="1"/>
</dbReference>
<keyword evidence="4 6" id="KW-0238">DNA-binding</keyword>
<protein>
    <recommendedName>
        <fullName evidence="6">RNA polymerase sigma factor</fullName>
    </recommendedName>
</protein>
<evidence type="ECO:0000259" key="7">
    <source>
        <dbReference type="PROSITE" id="PS00715"/>
    </source>
</evidence>
<dbReference type="Gene3D" id="1.20.140.160">
    <property type="match status" value="1"/>
</dbReference>
<dbReference type="NCBIfam" id="NF006071">
    <property type="entry name" value="PRK08215.1"/>
    <property type="match status" value="1"/>
</dbReference>
<dbReference type="SUPFAM" id="SSF88659">
    <property type="entry name" value="Sigma3 and sigma4 domains of RNA polymerase sigma factors"/>
    <property type="match status" value="2"/>
</dbReference>
<evidence type="ECO:0000256" key="2">
    <source>
        <dbReference type="ARBA" id="ARBA00023015"/>
    </source>
</evidence>
<dbReference type="PROSITE" id="PS00716">
    <property type="entry name" value="SIGMA70_2"/>
    <property type="match status" value="1"/>
</dbReference>
<comment type="function">
    <text evidence="6">Sigma factors are initiation factors that promote the attachment of RNA polymerase to specific initiation sites and are then released.</text>
</comment>
<evidence type="ECO:0000256" key="6">
    <source>
        <dbReference type="RuleBase" id="RU362124"/>
    </source>
</evidence>
<dbReference type="EMBL" id="DVOJ01000003">
    <property type="protein sequence ID" value="HIV01018.1"/>
    <property type="molecule type" value="Genomic_DNA"/>
</dbReference>
<dbReference type="InterPro" id="IPR007630">
    <property type="entry name" value="RNA_pol_sigma70_r4"/>
</dbReference>
<comment type="caution">
    <text evidence="9">The sequence shown here is derived from an EMBL/GenBank/DDBJ whole genome shotgun (WGS) entry which is preliminary data.</text>
</comment>
<dbReference type="InterPro" id="IPR050239">
    <property type="entry name" value="Sigma-70_RNA_pol_init_factors"/>
</dbReference>
<gene>
    <name evidence="9" type="primary">sigG</name>
    <name evidence="9" type="ORF">IAA62_00430</name>
</gene>
<dbReference type="CDD" id="cd06171">
    <property type="entry name" value="Sigma70_r4"/>
    <property type="match status" value="1"/>
</dbReference>
<keyword evidence="5 6" id="KW-0804">Transcription</keyword>
<proteinExistence type="inferred from homology"/>
<dbReference type="Proteomes" id="UP000886861">
    <property type="component" value="Unassembled WGS sequence"/>
</dbReference>
<dbReference type="Pfam" id="PF04542">
    <property type="entry name" value="Sigma70_r2"/>
    <property type="match status" value="1"/>
</dbReference>
<dbReference type="GO" id="GO:0003677">
    <property type="term" value="F:DNA binding"/>
    <property type="evidence" value="ECO:0007669"/>
    <property type="project" value="UniProtKB-KW"/>
</dbReference>
<keyword evidence="1" id="KW-0749">Sporulation</keyword>
<dbReference type="PRINTS" id="PR00046">
    <property type="entry name" value="SIGMA70FCT"/>
</dbReference>
<dbReference type="Pfam" id="PF04545">
    <property type="entry name" value="Sigma70_r4"/>
    <property type="match status" value="1"/>
</dbReference>
<evidence type="ECO:0000256" key="5">
    <source>
        <dbReference type="ARBA" id="ARBA00023163"/>
    </source>
</evidence>
<evidence type="ECO:0000313" key="9">
    <source>
        <dbReference type="EMBL" id="HIV01018.1"/>
    </source>
</evidence>
<sequence>MAKKVAICGVDTNSLPKLTNAEINELLKRVKAGDDLAREEFIVANLRLVLSVVQRFQNKKEKGDDMFQVGCVGLLKAIDNFDISLNLKFSTYAVPMIIGEIRRYLRDNNSIRVSRSLRDIAYRALQSREELTRKLNREPTVEEIALNLDIPIKNVSIALDAISDTISLNDPVYNDGAETVRIMDQIYDHKSSEDSFLEELSLKEAIRNLNPREKEILTLRYFIGKTQMEVSNEVGISQAQVSRLEKNALDAIKKHISE</sequence>
<evidence type="ECO:0000256" key="1">
    <source>
        <dbReference type="ARBA" id="ARBA00022969"/>
    </source>
</evidence>
<evidence type="ECO:0000256" key="3">
    <source>
        <dbReference type="ARBA" id="ARBA00023082"/>
    </source>
</evidence>